<dbReference type="Gene3D" id="2.60.120.1440">
    <property type="match status" value="1"/>
</dbReference>
<evidence type="ECO:0000313" key="5">
    <source>
        <dbReference type="Proteomes" id="UP000252733"/>
    </source>
</evidence>
<organism evidence="4 5">
    <name type="scientific">Marinilabilia salmonicolor</name>
    <dbReference type="NCBI Taxonomy" id="989"/>
    <lineage>
        <taxon>Bacteria</taxon>
        <taxon>Pseudomonadati</taxon>
        <taxon>Bacteroidota</taxon>
        <taxon>Bacteroidia</taxon>
        <taxon>Marinilabiliales</taxon>
        <taxon>Marinilabiliaceae</taxon>
        <taxon>Marinilabilia</taxon>
    </lineage>
</organism>
<dbReference type="PANTHER" id="PTHR30273">
    <property type="entry name" value="PERIPLASMIC SIGNAL SENSOR AND SIGMA FACTOR ACTIVATOR FECR-RELATED"/>
    <property type="match status" value="1"/>
</dbReference>
<evidence type="ECO:0000259" key="2">
    <source>
        <dbReference type="Pfam" id="PF04773"/>
    </source>
</evidence>
<dbReference type="PANTHER" id="PTHR30273:SF2">
    <property type="entry name" value="PROTEIN FECR"/>
    <property type="match status" value="1"/>
</dbReference>
<feature type="domain" description="FecR protein" evidence="2">
    <location>
        <begin position="112"/>
        <end position="203"/>
    </location>
</feature>
<dbReference type="RefSeq" id="WP_106152244.1">
    <property type="nucleotide sequence ID" value="NZ_PVTS01000004.1"/>
</dbReference>
<protein>
    <submittedName>
        <fullName evidence="4">FecR family protein</fullName>
    </submittedName>
</protein>
<dbReference type="Proteomes" id="UP000252733">
    <property type="component" value="Unassembled WGS sequence"/>
</dbReference>
<comment type="caution">
    <text evidence="4">The sequence shown here is derived from an EMBL/GenBank/DDBJ whole genome shotgun (WGS) entry which is preliminary data.</text>
</comment>
<dbReference type="InterPro" id="IPR012373">
    <property type="entry name" value="Ferrdict_sens_TM"/>
</dbReference>
<feature type="domain" description="Protein FecR C-terminal" evidence="3">
    <location>
        <begin position="248"/>
        <end position="313"/>
    </location>
</feature>
<dbReference type="AlphaFoldDB" id="A0A2T0XPI7"/>
<keyword evidence="1" id="KW-1133">Transmembrane helix</keyword>
<evidence type="ECO:0000259" key="3">
    <source>
        <dbReference type="Pfam" id="PF16344"/>
    </source>
</evidence>
<dbReference type="Pfam" id="PF16344">
    <property type="entry name" value="FecR_C"/>
    <property type="match status" value="1"/>
</dbReference>
<keyword evidence="5" id="KW-1185">Reference proteome</keyword>
<keyword evidence="1" id="KW-0472">Membrane</keyword>
<dbReference type="Gene3D" id="3.55.50.30">
    <property type="match status" value="1"/>
</dbReference>
<dbReference type="PIRSF" id="PIRSF018266">
    <property type="entry name" value="FecR"/>
    <property type="match status" value="1"/>
</dbReference>
<gene>
    <name evidence="4" type="ORF">DFO77_12263</name>
</gene>
<dbReference type="InterPro" id="IPR006860">
    <property type="entry name" value="FecR"/>
</dbReference>
<dbReference type="GO" id="GO:0016989">
    <property type="term" value="F:sigma factor antagonist activity"/>
    <property type="evidence" value="ECO:0007669"/>
    <property type="project" value="TreeGrafter"/>
</dbReference>
<dbReference type="OrthoDB" id="1119382at2"/>
<sequence length="323" mass="37555">MEEQFLDIIKGKGTAEEREKFFRAIDENLERKKDFMAYERLWVLNNMKHKHSSLRHKRQQFQKLWGQVKPGIQIQAWQMVSGIAAVALITLLMAGAIFNYYQRLVPEKIVFSSPKGNISHVLLEDGSRIWLNSDSRAVVKKYGGDKVSIDLNGEGYFEVIHNPDREFIVHLGDYTIHDLGTTFNAEYDDVRERVSVALFDGAIDFRKGDHIMNSDLQAGQMICFDMKNQELSVTEADMEFITAWKEGKFVFVNRTMQDITKELEEWYDVHFIFENESIKSDMFSGVIKRKTSLEHLLRVLRLSAEVDYQIEENDDGSFTVIFQ</sequence>
<name>A0A2T0XPI7_9BACT</name>
<proteinExistence type="predicted"/>
<dbReference type="EMBL" id="QPIZ01000022">
    <property type="protein sequence ID" value="RCW30413.1"/>
    <property type="molecule type" value="Genomic_DNA"/>
</dbReference>
<dbReference type="InterPro" id="IPR032508">
    <property type="entry name" value="FecR_C"/>
</dbReference>
<dbReference type="Pfam" id="PF04773">
    <property type="entry name" value="FecR"/>
    <property type="match status" value="1"/>
</dbReference>
<reference evidence="4 5" key="1">
    <citation type="submission" date="2018-07" db="EMBL/GenBank/DDBJ databases">
        <title>Freshwater and sediment microbial communities from various areas in North America, analyzing microbe dynamics in response to fracking.</title>
        <authorList>
            <person name="Lamendella R."/>
        </authorList>
    </citation>
    <scope>NUCLEOTIDE SEQUENCE [LARGE SCALE GENOMIC DNA]</scope>
    <source>
        <strain evidence="4 5">160A</strain>
    </source>
</reference>
<feature type="transmembrane region" description="Helical" evidence="1">
    <location>
        <begin position="79"/>
        <end position="101"/>
    </location>
</feature>
<evidence type="ECO:0000313" key="4">
    <source>
        <dbReference type="EMBL" id="RCW30413.1"/>
    </source>
</evidence>
<evidence type="ECO:0000256" key="1">
    <source>
        <dbReference type="SAM" id="Phobius"/>
    </source>
</evidence>
<keyword evidence="1" id="KW-0812">Transmembrane</keyword>
<accession>A0A2T0XPI7</accession>